<comment type="caution">
    <text evidence="3">The sequence shown here is derived from an EMBL/GenBank/DDBJ whole genome shotgun (WGS) entry which is preliminary data.</text>
</comment>
<gene>
    <name evidence="3" type="ORF">HJC23_013122</name>
</gene>
<sequence>MTRKLRSTPAIILRFVWFTPVQMASAASALQPLSAPLSSYLNSDRRDAFGNSDDIATYFNKNQVTGAGFYCYHTLSGIDYYYSDNLAFSDQVAFVQRMGIATTVLGATAWGFYIIASCIRFPPPIWLFVSMLLTATCVCEGLCFRFFDAPVCNITECSLGKSSKCSLSACVFWGLSSFMTCAVFKDAQDRDNEENEQQEVGDGD</sequence>
<evidence type="ECO:0000256" key="2">
    <source>
        <dbReference type="SAM" id="SignalP"/>
    </source>
</evidence>
<keyword evidence="2" id="KW-0732">Signal</keyword>
<keyword evidence="1" id="KW-0472">Membrane</keyword>
<feature type="transmembrane region" description="Helical" evidence="1">
    <location>
        <begin position="94"/>
        <end position="113"/>
    </location>
</feature>
<keyword evidence="1" id="KW-1133">Transmembrane helix</keyword>
<dbReference type="Proteomes" id="UP001516023">
    <property type="component" value="Unassembled WGS sequence"/>
</dbReference>
<feature type="signal peptide" evidence="2">
    <location>
        <begin position="1"/>
        <end position="26"/>
    </location>
</feature>
<keyword evidence="4" id="KW-1185">Reference proteome</keyword>
<evidence type="ECO:0000313" key="3">
    <source>
        <dbReference type="EMBL" id="KAL3801617.1"/>
    </source>
</evidence>
<evidence type="ECO:0000256" key="1">
    <source>
        <dbReference type="SAM" id="Phobius"/>
    </source>
</evidence>
<keyword evidence="1" id="KW-0812">Transmembrane</keyword>
<reference evidence="3 4" key="1">
    <citation type="journal article" date="2020" name="G3 (Bethesda)">
        <title>Improved Reference Genome for Cyclotella cryptica CCMP332, a Model for Cell Wall Morphogenesis, Salinity Adaptation, and Lipid Production in Diatoms (Bacillariophyta).</title>
        <authorList>
            <person name="Roberts W.R."/>
            <person name="Downey K.M."/>
            <person name="Ruck E.C."/>
            <person name="Traller J.C."/>
            <person name="Alverson A.J."/>
        </authorList>
    </citation>
    <scope>NUCLEOTIDE SEQUENCE [LARGE SCALE GENOMIC DNA]</scope>
    <source>
        <strain evidence="3 4">CCMP332</strain>
    </source>
</reference>
<feature type="transmembrane region" description="Helical" evidence="1">
    <location>
        <begin position="125"/>
        <end position="147"/>
    </location>
</feature>
<name>A0ABD3QN52_9STRA</name>
<feature type="chain" id="PRO_5044759612" evidence="2">
    <location>
        <begin position="27"/>
        <end position="204"/>
    </location>
</feature>
<protein>
    <submittedName>
        <fullName evidence="3">Uncharacterized protein</fullName>
    </submittedName>
</protein>
<organism evidence="3 4">
    <name type="scientific">Cyclotella cryptica</name>
    <dbReference type="NCBI Taxonomy" id="29204"/>
    <lineage>
        <taxon>Eukaryota</taxon>
        <taxon>Sar</taxon>
        <taxon>Stramenopiles</taxon>
        <taxon>Ochrophyta</taxon>
        <taxon>Bacillariophyta</taxon>
        <taxon>Coscinodiscophyceae</taxon>
        <taxon>Thalassiosirophycidae</taxon>
        <taxon>Stephanodiscales</taxon>
        <taxon>Stephanodiscaceae</taxon>
        <taxon>Cyclotella</taxon>
    </lineage>
</organism>
<evidence type="ECO:0000313" key="4">
    <source>
        <dbReference type="Proteomes" id="UP001516023"/>
    </source>
</evidence>
<dbReference type="EMBL" id="JABMIG020000025">
    <property type="protein sequence ID" value="KAL3801617.1"/>
    <property type="molecule type" value="Genomic_DNA"/>
</dbReference>
<proteinExistence type="predicted"/>
<dbReference type="AlphaFoldDB" id="A0ABD3QN52"/>
<accession>A0ABD3QN52</accession>